<dbReference type="Proteomes" id="UP000233837">
    <property type="component" value="Unassembled WGS sequence"/>
</dbReference>
<comment type="subcellular location">
    <subcellularLocation>
        <location evidence="1 8">Membrane</location>
        <topology evidence="1 8">Multi-pass membrane protein</topology>
    </subcellularLocation>
</comment>
<keyword evidence="10" id="KW-1185">Reference proteome</keyword>
<comment type="similarity">
    <text evidence="2 8">Belongs to the auxin efflux carrier (TC 2.A.69.1) family.</text>
</comment>
<dbReference type="GO" id="GO:0005886">
    <property type="term" value="C:plasma membrane"/>
    <property type="evidence" value="ECO:0007669"/>
    <property type="project" value="TreeGrafter"/>
</dbReference>
<organism evidence="9 10">
    <name type="scientific">Dendrobium catenatum</name>
    <dbReference type="NCBI Taxonomy" id="906689"/>
    <lineage>
        <taxon>Eukaryota</taxon>
        <taxon>Viridiplantae</taxon>
        <taxon>Streptophyta</taxon>
        <taxon>Embryophyta</taxon>
        <taxon>Tracheophyta</taxon>
        <taxon>Spermatophyta</taxon>
        <taxon>Magnoliopsida</taxon>
        <taxon>Liliopsida</taxon>
        <taxon>Asparagales</taxon>
        <taxon>Orchidaceae</taxon>
        <taxon>Epidendroideae</taxon>
        <taxon>Malaxideae</taxon>
        <taxon>Dendrobiinae</taxon>
        <taxon>Dendrobium</taxon>
    </lineage>
</organism>
<evidence type="ECO:0000256" key="1">
    <source>
        <dbReference type="ARBA" id="ARBA00004141"/>
    </source>
</evidence>
<feature type="transmembrane region" description="Helical" evidence="8">
    <location>
        <begin position="340"/>
        <end position="360"/>
    </location>
</feature>
<name>A0A2I0VKY7_9ASPA</name>
<keyword evidence="6 8" id="KW-0472">Membrane</keyword>
<dbReference type="OrthoDB" id="756449at2759"/>
<feature type="transmembrane region" description="Helical" evidence="8">
    <location>
        <begin position="281"/>
        <end position="300"/>
    </location>
</feature>
<dbReference type="NCBIfam" id="TIGR00946">
    <property type="entry name" value="2a69"/>
    <property type="match status" value="1"/>
</dbReference>
<dbReference type="PANTHER" id="PTHR31752">
    <property type="entry name" value="AUXIN EFFLUX CARRIER COMPONENT 1B-RELATED"/>
    <property type="match status" value="1"/>
</dbReference>
<proteinExistence type="inferred from homology"/>
<reference evidence="9 10" key="2">
    <citation type="journal article" date="2017" name="Nature">
        <title>The Apostasia genome and the evolution of orchids.</title>
        <authorList>
            <person name="Zhang G.Q."/>
            <person name="Liu K.W."/>
            <person name="Li Z."/>
            <person name="Lohaus R."/>
            <person name="Hsiao Y.Y."/>
            <person name="Niu S.C."/>
            <person name="Wang J.Y."/>
            <person name="Lin Y.C."/>
            <person name="Xu Q."/>
            <person name="Chen L.J."/>
            <person name="Yoshida K."/>
            <person name="Fujiwara S."/>
            <person name="Wang Z.W."/>
            <person name="Zhang Y.Q."/>
            <person name="Mitsuda N."/>
            <person name="Wang M."/>
            <person name="Liu G.H."/>
            <person name="Pecoraro L."/>
            <person name="Huang H.X."/>
            <person name="Xiao X.J."/>
            <person name="Lin M."/>
            <person name="Wu X.Y."/>
            <person name="Wu W.L."/>
            <person name="Chen Y.Y."/>
            <person name="Chang S.B."/>
            <person name="Sakamoto S."/>
            <person name="Ohme-Takagi M."/>
            <person name="Yagi M."/>
            <person name="Zeng S.J."/>
            <person name="Shen C.Y."/>
            <person name="Yeh C.M."/>
            <person name="Luo Y.B."/>
            <person name="Tsai W.C."/>
            <person name="Van de Peer Y."/>
            <person name="Liu Z.J."/>
        </authorList>
    </citation>
    <scope>NUCLEOTIDE SEQUENCE [LARGE SCALE GENOMIC DNA]</scope>
    <source>
        <tissue evidence="9">The whole plant</tissue>
    </source>
</reference>
<evidence type="ECO:0000256" key="5">
    <source>
        <dbReference type="ARBA" id="ARBA00022989"/>
    </source>
</evidence>
<evidence type="ECO:0000256" key="4">
    <source>
        <dbReference type="ARBA" id="ARBA00022692"/>
    </source>
</evidence>
<keyword evidence="3 8" id="KW-0813">Transport</keyword>
<evidence type="ECO:0000256" key="3">
    <source>
        <dbReference type="ARBA" id="ARBA00022448"/>
    </source>
</evidence>
<feature type="transmembrane region" description="Helical" evidence="8">
    <location>
        <begin position="6"/>
        <end position="27"/>
    </location>
</feature>
<dbReference type="EMBL" id="KZ503449">
    <property type="protein sequence ID" value="PKU64033.1"/>
    <property type="molecule type" value="Genomic_DNA"/>
</dbReference>
<dbReference type="InterPro" id="IPR014024">
    <property type="entry name" value="Auxin_eff_plant"/>
</dbReference>
<accession>A0A2I0VKY7</accession>
<keyword evidence="4 8" id="KW-0812">Transmembrane</keyword>
<dbReference type="Pfam" id="PF03547">
    <property type="entry name" value="Mem_trans"/>
    <property type="match status" value="1"/>
</dbReference>
<dbReference type="GO" id="GO:0010329">
    <property type="term" value="F:auxin efflux transmembrane transporter activity"/>
    <property type="evidence" value="ECO:0007669"/>
    <property type="project" value="TreeGrafter"/>
</dbReference>
<evidence type="ECO:0000313" key="9">
    <source>
        <dbReference type="EMBL" id="PKU64033.1"/>
    </source>
</evidence>
<feature type="transmembrane region" description="Helical" evidence="8">
    <location>
        <begin position="369"/>
        <end position="391"/>
    </location>
</feature>
<feature type="transmembrane region" description="Helical" evidence="8">
    <location>
        <begin position="99"/>
        <end position="119"/>
    </location>
</feature>
<keyword evidence="7 8" id="KW-0927">Auxin signaling pathway</keyword>
<dbReference type="GO" id="GO:0005783">
    <property type="term" value="C:endoplasmic reticulum"/>
    <property type="evidence" value="ECO:0007669"/>
    <property type="project" value="TreeGrafter"/>
</dbReference>
<gene>
    <name evidence="9" type="primary">PIN8</name>
    <name evidence="9" type="ORF">MA16_Dca026559</name>
</gene>
<evidence type="ECO:0000256" key="8">
    <source>
        <dbReference type="RuleBase" id="RU362108"/>
    </source>
</evidence>
<comment type="caution">
    <text evidence="8">Lacks conserved residue(s) required for the propagation of feature annotation.</text>
</comment>
<dbReference type="InterPro" id="IPR004776">
    <property type="entry name" value="Mem_transp_PIN-like"/>
</dbReference>
<dbReference type="GO" id="GO:0009926">
    <property type="term" value="P:auxin polar transport"/>
    <property type="evidence" value="ECO:0007669"/>
    <property type="project" value="TreeGrafter"/>
</dbReference>
<feature type="transmembrane region" description="Helical" evidence="8">
    <location>
        <begin position="131"/>
        <end position="151"/>
    </location>
</feature>
<evidence type="ECO:0000256" key="2">
    <source>
        <dbReference type="ARBA" id="ARBA00009177"/>
    </source>
</evidence>
<keyword evidence="5 8" id="KW-1133">Transmembrane helix</keyword>
<comment type="function">
    <text evidence="8">May act as a component of the auxin efflux carrier.</text>
</comment>
<evidence type="ECO:0000256" key="7">
    <source>
        <dbReference type="ARBA" id="ARBA00023294"/>
    </source>
</evidence>
<dbReference type="AlphaFoldDB" id="A0A2I0VKY7"/>
<dbReference type="PANTHER" id="PTHR31752:SF44">
    <property type="entry name" value="AUXIN EFFLUX CARRIER COMPONENT"/>
    <property type="match status" value="1"/>
</dbReference>
<protein>
    <recommendedName>
        <fullName evidence="8">Auxin efflux carrier component</fullName>
    </recommendedName>
</protein>
<dbReference type="InterPro" id="IPR051107">
    <property type="entry name" value="Auxin_Efflux_Carrier"/>
</dbReference>
<feature type="transmembrane region" description="Helical" evidence="8">
    <location>
        <begin position="312"/>
        <end position="334"/>
    </location>
</feature>
<reference evidence="9 10" key="1">
    <citation type="journal article" date="2016" name="Sci. Rep.">
        <title>The Dendrobium catenatum Lindl. genome sequence provides insights into polysaccharide synthase, floral development and adaptive evolution.</title>
        <authorList>
            <person name="Zhang G.Q."/>
            <person name="Xu Q."/>
            <person name="Bian C."/>
            <person name="Tsai W.C."/>
            <person name="Yeh C.M."/>
            <person name="Liu K.W."/>
            <person name="Yoshida K."/>
            <person name="Zhang L.S."/>
            <person name="Chang S.B."/>
            <person name="Chen F."/>
            <person name="Shi Y."/>
            <person name="Su Y.Y."/>
            <person name="Zhang Y.Q."/>
            <person name="Chen L.J."/>
            <person name="Yin Y."/>
            <person name="Lin M."/>
            <person name="Huang H."/>
            <person name="Deng H."/>
            <person name="Wang Z.W."/>
            <person name="Zhu S.L."/>
            <person name="Zhao X."/>
            <person name="Deng C."/>
            <person name="Niu S.C."/>
            <person name="Huang J."/>
            <person name="Wang M."/>
            <person name="Liu G.H."/>
            <person name="Yang H.J."/>
            <person name="Xiao X.J."/>
            <person name="Hsiao Y.Y."/>
            <person name="Wu W.L."/>
            <person name="Chen Y.Y."/>
            <person name="Mitsuda N."/>
            <person name="Ohme-Takagi M."/>
            <person name="Luo Y.B."/>
            <person name="Van de Peer Y."/>
            <person name="Liu Z.J."/>
        </authorList>
    </citation>
    <scope>NUCLEOTIDE SEQUENCE [LARGE SCALE GENOMIC DNA]</scope>
    <source>
        <tissue evidence="9">The whole plant</tissue>
    </source>
</reference>
<evidence type="ECO:0000256" key="6">
    <source>
        <dbReference type="ARBA" id="ARBA00023136"/>
    </source>
</evidence>
<feature type="transmembrane region" description="Helical" evidence="8">
    <location>
        <begin position="70"/>
        <end position="92"/>
    </location>
</feature>
<sequence length="394" mass="44079">MTPNDLYNVLSALVPQYITMFLAFASVKYWKIFSPEQCFGINRFVAHFACPFLFFDVISRFQLKNINIPFLAADSISKVLVLLILLNWVNFFKSGSLEWLITLFSLTTLPNTLIVGIPLLTSMYGNEQEGLMIQVVVMQCIIWFVFLLFLYEFRAARNSIMMNISEKSAQLQNNIGAEDVHISIDEENIEGISELQGSVNCSEGVYEKPEQSRDIKESEGKETEKVESGRLMMIKLIMKTVCFKLVRNPNAYASLLGLLWILISSRLKIKKPLIMDNSVKILSNTGQGLAVFSLGLFMALQPRIISCGIRLAVYGMLMRFLAGPATMLLSSVLVGLRKTTLSVAVVQAALPQAALTFVYAKEYDLHSELLSTVVIFGMIASFPVTILYSILLGL</sequence>
<evidence type="ECO:0000313" key="10">
    <source>
        <dbReference type="Proteomes" id="UP000233837"/>
    </source>
</evidence>
<dbReference type="GO" id="GO:0009734">
    <property type="term" value="P:auxin-activated signaling pathway"/>
    <property type="evidence" value="ECO:0007669"/>
    <property type="project" value="UniProtKB-UniRule"/>
</dbReference>